<dbReference type="Gene3D" id="3.10.620.30">
    <property type="match status" value="1"/>
</dbReference>
<proteinExistence type="predicted"/>
<organism evidence="2 3">
    <name type="scientific">Phyllobacterium phragmitis</name>
    <dbReference type="NCBI Taxonomy" id="2670329"/>
    <lineage>
        <taxon>Bacteria</taxon>
        <taxon>Pseudomonadati</taxon>
        <taxon>Pseudomonadota</taxon>
        <taxon>Alphaproteobacteria</taxon>
        <taxon>Hyphomicrobiales</taxon>
        <taxon>Phyllobacteriaceae</taxon>
        <taxon>Phyllobacterium</taxon>
    </lineage>
</organism>
<evidence type="ECO:0000313" key="3">
    <source>
        <dbReference type="Proteomes" id="UP001628091"/>
    </source>
</evidence>
<dbReference type="Proteomes" id="UP001628091">
    <property type="component" value="Unassembled WGS sequence"/>
</dbReference>
<comment type="caution">
    <text evidence="2">The sequence shown here is derived from an EMBL/GenBank/DDBJ whole genome shotgun (WGS) entry which is preliminary data.</text>
</comment>
<dbReference type="Pfam" id="PF06035">
    <property type="entry name" value="Peptidase_C93"/>
    <property type="match status" value="1"/>
</dbReference>
<reference evidence="2 3" key="1">
    <citation type="submission" date="2024-10" db="EMBL/GenBank/DDBJ databases">
        <title>Isolation, draft genome sequencing and identification of Phyllobacterium sp. NSA23, isolated from leaf soil.</title>
        <authorList>
            <person name="Akita H."/>
        </authorList>
    </citation>
    <scope>NUCLEOTIDE SEQUENCE [LARGE SCALE GENOMIC DNA]</scope>
    <source>
        <strain evidence="2 3">NSA23</strain>
    </source>
</reference>
<gene>
    <name evidence="2" type="ORF">PPNSA23_06860</name>
</gene>
<keyword evidence="3" id="KW-1185">Reference proteome</keyword>
<dbReference type="RefSeq" id="WP_407863692.1">
    <property type="nucleotide sequence ID" value="NZ_BAAFZP010000001.1"/>
</dbReference>
<evidence type="ECO:0000313" key="2">
    <source>
        <dbReference type="EMBL" id="GAB1580743.1"/>
    </source>
</evidence>
<protein>
    <submittedName>
        <fullName evidence="2">Transglutaminase-like cysteine peptidase</fullName>
    </submittedName>
</protein>
<dbReference type="PANTHER" id="PTHR39327:SF1">
    <property type="entry name" value="BLR5470 PROTEIN"/>
    <property type="match status" value="1"/>
</dbReference>
<feature type="signal peptide" evidence="1">
    <location>
        <begin position="1"/>
        <end position="23"/>
    </location>
</feature>
<dbReference type="PANTHER" id="PTHR39327">
    <property type="match status" value="1"/>
</dbReference>
<name>A0ABQ0GVQ6_9HYPH</name>
<feature type="chain" id="PRO_5045825915" evidence="1">
    <location>
        <begin position="24"/>
        <end position="194"/>
    </location>
</feature>
<keyword evidence="1" id="KW-0732">Signal</keyword>
<accession>A0ABQ0GVQ6</accession>
<dbReference type="EMBL" id="BAAFZP010000001">
    <property type="protein sequence ID" value="GAB1580743.1"/>
    <property type="molecule type" value="Genomic_DNA"/>
</dbReference>
<sequence length="194" mass="21315">MRKFAVVACMATVLAGSVGIAEAAQRLAAGGLTSIPYGHMEFCQRTRGQCGAHRVLPPIALTQANWKKIERINRSVNAAIEPKSDLEVYGKRDYWTIPTNGMGDCEDYVLMKRAKLLASGFGASQLLITMVRNRGEAHIVLTVRTDQGDYVLDNLRDDIRPVEGTGYYYVKMQAPNHSGRWIAISGRAAEIASN</sequence>
<dbReference type="InterPro" id="IPR010319">
    <property type="entry name" value="Transglutaminase-like_Cys_pept"/>
</dbReference>
<evidence type="ECO:0000256" key="1">
    <source>
        <dbReference type="SAM" id="SignalP"/>
    </source>
</evidence>